<protein>
    <recommendedName>
        <fullName evidence="4">C2H2-type domain-containing protein</fullName>
    </recommendedName>
</protein>
<evidence type="ECO:0000256" key="3">
    <source>
        <dbReference type="SAM" id="MobiDB-lite"/>
    </source>
</evidence>
<name>A0A4Z1JIB2_9HELO</name>
<feature type="region of interest" description="Disordered" evidence="3">
    <location>
        <begin position="559"/>
        <end position="631"/>
    </location>
</feature>
<dbReference type="GO" id="GO:0008270">
    <property type="term" value="F:zinc ion binding"/>
    <property type="evidence" value="ECO:0007669"/>
    <property type="project" value="UniProtKB-KW"/>
</dbReference>
<proteinExistence type="predicted"/>
<evidence type="ECO:0000313" key="5">
    <source>
        <dbReference type="EMBL" id="TGO73469.1"/>
    </source>
</evidence>
<feature type="compositionally biased region" description="Basic residues" evidence="3">
    <location>
        <begin position="621"/>
        <end position="631"/>
    </location>
</feature>
<accession>A0A4Z1JIB2</accession>
<dbReference type="EMBL" id="PQXM01000356">
    <property type="protein sequence ID" value="TGO73469.1"/>
    <property type="molecule type" value="Genomic_DNA"/>
</dbReference>
<keyword evidence="6" id="KW-1185">Reference proteome</keyword>
<dbReference type="PROSITE" id="PS50157">
    <property type="entry name" value="ZINC_FINGER_C2H2_2"/>
    <property type="match status" value="1"/>
</dbReference>
<keyword evidence="1" id="KW-0862">Zinc</keyword>
<evidence type="ECO:0000256" key="2">
    <source>
        <dbReference type="SAM" id="Coils"/>
    </source>
</evidence>
<evidence type="ECO:0000313" key="6">
    <source>
        <dbReference type="Proteomes" id="UP000297229"/>
    </source>
</evidence>
<reference evidence="5 6" key="1">
    <citation type="submission" date="2017-12" db="EMBL/GenBank/DDBJ databases">
        <title>Comparative genomics of Botrytis spp.</title>
        <authorList>
            <person name="Valero-Jimenez C.A."/>
            <person name="Tapia P."/>
            <person name="Veloso J."/>
            <person name="Silva-Moreno E."/>
            <person name="Staats M."/>
            <person name="Valdes J.H."/>
            <person name="Van Kan J.A.L."/>
        </authorList>
    </citation>
    <scope>NUCLEOTIDE SEQUENCE [LARGE SCALE GENOMIC DNA]</scope>
    <source>
        <strain evidence="5 6">Be9601</strain>
    </source>
</reference>
<keyword evidence="1" id="KW-0863">Zinc-finger</keyword>
<feature type="compositionally biased region" description="Basic and acidic residues" evidence="3">
    <location>
        <begin position="568"/>
        <end position="578"/>
    </location>
</feature>
<keyword evidence="1" id="KW-0479">Metal-binding</keyword>
<feature type="region of interest" description="Disordered" evidence="3">
    <location>
        <begin position="645"/>
        <end position="679"/>
    </location>
</feature>
<feature type="domain" description="C2H2-type" evidence="4">
    <location>
        <begin position="479"/>
        <end position="502"/>
    </location>
</feature>
<comment type="caution">
    <text evidence="5">The sequence shown here is derived from an EMBL/GenBank/DDBJ whole genome shotgun (WGS) entry which is preliminary data.</text>
</comment>
<dbReference type="AlphaFoldDB" id="A0A4Z1JIB2"/>
<evidence type="ECO:0000256" key="1">
    <source>
        <dbReference type="PROSITE-ProRule" id="PRU00042"/>
    </source>
</evidence>
<gene>
    <name evidence="5" type="ORF">BELL_0358g00040</name>
</gene>
<feature type="compositionally biased region" description="Low complexity" evidence="3">
    <location>
        <begin position="583"/>
        <end position="604"/>
    </location>
</feature>
<evidence type="ECO:0000259" key="4">
    <source>
        <dbReference type="PROSITE" id="PS50157"/>
    </source>
</evidence>
<organism evidence="5 6">
    <name type="scientific">Botrytis elliptica</name>
    <dbReference type="NCBI Taxonomy" id="278938"/>
    <lineage>
        <taxon>Eukaryota</taxon>
        <taxon>Fungi</taxon>
        <taxon>Dikarya</taxon>
        <taxon>Ascomycota</taxon>
        <taxon>Pezizomycotina</taxon>
        <taxon>Leotiomycetes</taxon>
        <taxon>Helotiales</taxon>
        <taxon>Sclerotiniaceae</taxon>
        <taxon>Botrytis</taxon>
    </lineage>
</organism>
<feature type="coiled-coil region" evidence="2">
    <location>
        <begin position="890"/>
        <end position="926"/>
    </location>
</feature>
<sequence length="928" mass="103090">MAASLGESYERFSVRLPHSDGKKSQYLDEYMEVGKKDPKTGELTRFIFSKEEEFGLEITLNAGFNHGYYDGVMVKLSDVNSGDLIWQKKYPKSNAKEPSQQDQKILIDSIDHAIIDGKLRSKVLMKLAPLVPEDDFIKSEANETHRYPHMLEGVCIGICKYKGAGDIPLTKEEFDLKFKEHTLQLESYARTDGNGSLDTLKRTLVHREVYQKHKITHKLRLVDGVAVPNEDIEAYLTRPTNTKKLFRYSDTQNFYYLWRGEKFFDTTAIAQTPIALIRQPWDFLTPREREKAYGELSKHDFQQIWSHQFKALGPKPNKVATDALKNQLRENLPDYWRSWHKLYSYETSRAFKMLQERRRFLDRGDMPEDSGLIGKSEEAPIKLESAPKRLEKSSEKICIRSLTHPGPSTFSESTASLPKLAIAPMYQPEIPAQPKPTQTVAGMDSAVKRSAKTDPPGVSILGRVSASITDVLGPVNERVLCVECGKDFVSDRAFLDHFQPTHGHNFGDLNRTMMNKISPGAFLNSLPRAWANTRATEPMYTTGSRLTITSSSEVPAKSLNTSLSMNSHTEHRNNDKVAKLATKKSSNSKSSSTRSSVPKSSTKTISKALKRPAGVADLSRLKRPSSKRKRMMGCVKSEVAMHHSPVAVEQSTRPSVLSPACVESSVSEKENPTDPLDLGNSRMIVAADSSNPDAGSTSSFITTTVSSSLGSASVSLSSSVKPEASRIESSYPAEALPVLSPPVNFESSSIDTPSTSSSTITYSNSHVIPVLETSIIKSSETKSSSTINEVYTSAELWAATQLFINTPSKIEPSTEQAANVPSIIAEATASSVIPVIDLDRWVSSPNFIATYSSTSSSIPVIKSETDTDKKPQLKVDEDVKISQADIKSCEEEERRRETELEDAMRIAEARMELHRVRRKIETLRSGSL</sequence>
<dbReference type="PROSITE" id="PS00028">
    <property type="entry name" value="ZINC_FINGER_C2H2_1"/>
    <property type="match status" value="1"/>
</dbReference>
<dbReference type="InterPro" id="IPR013087">
    <property type="entry name" value="Znf_C2H2_type"/>
</dbReference>
<keyword evidence="2" id="KW-0175">Coiled coil</keyword>
<dbReference type="Proteomes" id="UP000297229">
    <property type="component" value="Unassembled WGS sequence"/>
</dbReference>